<reference evidence="2" key="1">
    <citation type="submission" date="2016-04" db="EMBL/GenBank/DDBJ databases">
        <authorList>
            <person name="Evans L.H."/>
            <person name="Alamgir A."/>
            <person name="Owens N."/>
            <person name="Weber N.D."/>
            <person name="Virtaneva K."/>
            <person name="Barbian K."/>
            <person name="Babar A."/>
            <person name="Rosenke K."/>
        </authorList>
    </citation>
    <scope>NUCLEOTIDE SEQUENCE</scope>
    <source>
        <strain evidence="2">86</strain>
    </source>
</reference>
<evidence type="ECO:0000313" key="2">
    <source>
        <dbReference type="EMBL" id="SBW09574.1"/>
    </source>
</evidence>
<dbReference type="EMBL" id="FLUO01000001">
    <property type="protein sequence ID" value="SBW09574.1"/>
    <property type="molecule type" value="Genomic_DNA"/>
</dbReference>
<feature type="transmembrane region" description="Helical" evidence="1">
    <location>
        <begin position="71"/>
        <end position="89"/>
    </location>
</feature>
<organism evidence="2">
    <name type="scientific">uncultured Alphaproteobacteria bacterium</name>
    <dbReference type="NCBI Taxonomy" id="91750"/>
    <lineage>
        <taxon>Bacteria</taxon>
        <taxon>Pseudomonadati</taxon>
        <taxon>Pseudomonadota</taxon>
        <taxon>Alphaproteobacteria</taxon>
        <taxon>environmental samples</taxon>
    </lineage>
</organism>
<gene>
    <name evidence="2" type="ORF">KL86APRO_12625</name>
</gene>
<feature type="transmembrane region" description="Helical" evidence="1">
    <location>
        <begin position="7"/>
        <end position="28"/>
    </location>
</feature>
<proteinExistence type="predicted"/>
<evidence type="ECO:0000256" key="1">
    <source>
        <dbReference type="SAM" id="Phobius"/>
    </source>
</evidence>
<feature type="transmembrane region" description="Helical" evidence="1">
    <location>
        <begin position="34"/>
        <end position="59"/>
    </location>
</feature>
<keyword evidence="1" id="KW-1133">Transmembrane helix</keyword>
<keyword evidence="1" id="KW-0812">Transmembrane</keyword>
<sequence length="204" mass="23264">MKKIRHSLTVTGFFVVSLITIYIIHIKFFYVDVIFYAAILDAFIATALSAAILFGISYFTTLNGFEKLQLTAIWLLAGYAFAISVPTVIDRSLSFYILEKLDQRGGGIRSDQFENVFTKEYMNEYRLVDVRLTEQEQSGTIVIEDGCVILTPKGRFIASISSYFRHHLLPKKRLLRGEYTDVLTDPFKNSTNMPSYQCGLHDTN</sequence>
<keyword evidence="1" id="KW-0472">Membrane</keyword>
<protein>
    <submittedName>
        <fullName evidence="2">Uncharacterized protein</fullName>
    </submittedName>
</protein>
<accession>A0A212KCS6</accession>
<dbReference type="AlphaFoldDB" id="A0A212KCS6"/>
<name>A0A212KCS6_9PROT</name>